<feature type="compositionally biased region" description="Basic and acidic residues" evidence="6">
    <location>
        <begin position="513"/>
        <end position="538"/>
    </location>
</feature>
<feature type="compositionally biased region" description="Basic and acidic residues" evidence="6">
    <location>
        <begin position="583"/>
        <end position="614"/>
    </location>
</feature>
<organism evidence="8 9">
    <name type="scientific">Glossina austeni</name>
    <name type="common">Savannah tsetse fly</name>
    <dbReference type="NCBI Taxonomy" id="7395"/>
    <lineage>
        <taxon>Eukaryota</taxon>
        <taxon>Metazoa</taxon>
        <taxon>Ecdysozoa</taxon>
        <taxon>Arthropoda</taxon>
        <taxon>Hexapoda</taxon>
        <taxon>Insecta</taxon>
        <taxon>Pterygota</taxon>
        <taxon>Neoptera</taxon>
        <taxon>Endopterygota</taxon>
        <taxon>Diptera</taxon>
        <taxon>Brachycera</taxon>
        <taxon>Muscomorpha</taxon>
        <taxon>Hippoboscoidea</taxon>
        <taxon>Glossinidae</taxon>
        <taxon>Glossina</taxon>
    </lineage>
</organism>
<feature type="compositionally biased region" description="Basic and acidic residues" evidence="6">
    <location>
        <begin position="621"/>
        <end position="656"/>
    </location>
</feature>
<evidence type="ECO:0000256" key="4">
    <source>
        <dbReference type="ARBA" id="ARBA00022833"/>
    </source>
</evidence>
<dbReference type="Gene3D" id="3.30.160.60">
    <property type="entry name" value="Classic Zinc Finger"/>
    <property type="match status" value="1"/>
</dbReference>
<feature type="region of interest" description="Disordered" evidence="6">
    <location>
        <begin position="513"/>
        <end position="548"/>
    </location>
</feature>
<evidence type="ECO:0000313" key="9">
    <source>
        <dbReference type="Proteomes" id="UP000078200"/>
    </source>
</evidence>
<feature type="region of interest" description="Disordered" evidence="6">
    <location>
        <begin position="561"/>
        <end position="671"/>
    </location>
</feature>
<feature type="compositionally biased region" description="Basic and acidic residues" evidence="6">
    <location>
        <begin position="793"/>
        <end position="804"/>
    </location>
</feature>
<keyword evidence="9" id="KW-1185">Reference proteome</keyword>
<dbReference type="PROSITE" id="PS50157">
    <property type="entry name" value="ZINC_FINGER_C2H2_2"/>
    <property type="match status" value="2"/>
</dbReference>
<dbReference type="Proteomes" id="UP000078200">
    <property type="component" value="Unassembled WGS sequence"/>
</dbReference>
<dbReference type="InterPro" id="IPR013087">
    <property type="entry name" value="Znf_C2H2_type"/>
</dbReference>
<feature type="domain" description="C2H2-type" evidence="7">
    <location>
        <begin position="2012"/>
        <end position="2040"/>
    </location>
</feature>
<keyword evidence="1" id="KW-0479">Metal-binding</keyword>
<dbReference type="STRING" id="7395.A0A1A9UMP3"/>
<feature type="region of interest" description="Disordered" evidence="6">
    <location>
        <begin position="685"/>
        <end position="747"/>
    </location>
</feature>
<feature type="compositionally biased region" description="Basic and acidic residues" evidence="6">
    <location>
        <begin position="687"/>
        <end position="698"/>
    </location>
</feature>
<reference evidence="8" key="1">
    <citation type="submission" date="2020-05" db="UniProtKB">
        <authorList>
            <consortium name="EnsemblMetazoa"/>
        </authorList>
    </citation>
    <scope>IDENTIFICATION</scope>
    <source>
        <strain evidence="8">TTRI</strain>
    </source>
</reference>
<dbReference type="GO" id="GO:0008270">
    <property type="term" value="F:zinc ion binding"/>
    <property type="evidence" value="ECO:0007669"/>
    <property type="project" value="UniProtKB-KW"/>
</dbReference>
<evidence type="ECO:0000256" key="5">
    <source>
        <dbReference type="PROSITE-ProRule" id="PRU00042"/>
    </source>
</evidence>
<feature type="compositionally biased region" description="Basic and acidic residues" evidence="6">
    <location>
        <begin position="906"/>
        <end position="919"/>
    </location>
</feature>
<evidence type="ECO:0000256" key="1">
    <source>
        <dbReference type="ARBA" id="ARBA00022723"/>
    </source>
</evidence>
<dbReference type="SMART" id="SM00355">
    <property type="entry name" value="ZnF_C2H2"/>
    <property type="match status" value="16"/>
</dbReference>
<dbReference type="VEuPathDB" id="VectorBase:GAUT009569"/>
<dbReference type="EnsemblMetazoa" id="GAUT009569-RA">
    <property type="protein sequence ID" value="GAUT009569-PA"/>
    <property type="gene ID" value="GAUT009569"/>
</dbReference>
<feature type="compositionally biased region" description="Low complexity" evidence="6">
    <location>
        <begin position="699"/>
        <end position="714"/>
    </location>
</feature>
<dbReference type="GO" id="GO:0010468">
    <property type="term" value="P:regulation of gene expression"/>
    <property type="evidence" value="ECO:0007669"/>
    <property type="project" value="TreeGrafter"/>
</dbReference>
<feature type="region of interest" description="Disordered" evidence="6">
    <location>
        <begin position="782"/>
        <end position="934"/>
    </location>
</feature>
<feature type="compositionally biased region" description="Basic and acidic residues" evidence="6">
    <location>
        <begin position="857"/>
        <end position="880"/>
    </location>
</feature>
<accession>A0A1A9UMP3</accession>
<feature type="domain" description="C2H2-type" evidence="7">
    <location>
        <begin position="1483"/>
        <end position="1511"/>
    </location>
</feature>
<dbReference type="PROSITE" id="PS00028">
    <property type="entry name" value="ZINC_FINGER_C2H2_1"/>
    <property type="match status" value="2"/>
</dbReference>
<name>A0A1A9UMP3_GLOAU</name>
<dbReference type="PANTHER" id="PTHR24403">
    <property type="entry name" value="ZINC FINGER PROTEIN"/>
    <property type="match status" value="1"/>
</dbReference>
<keyword evidence="2" id="KW-0677">Repeat</keyword>
<feature type="compositionally biased region" description="Basic and acidic residues" evidence="6">
    <location>
        <begin position="561"/>
        <end position="573"/>
    </location>
</feature>
<dbReference type="PANTHER" id="PTHR24403:SF67">
    <property type="entry name" value="FI01116P-RELATED"/>
    <property type="match status" value="1"/>
</dbReference>
<evidence type="ECO:0000256" key="2">
    <source>
        <dbReference type="ARBA" id="ARBA00022737"/>
    </source>
</evidence>
<dbReference type="InterPro" id="IPR050688">
    <property type="entry name" value="Zinc_finger/UBP_domain"/>
</dbReference>
<evidence type="ECO:0000259" key="7">
    <source>
        <dbReference type="PROSITE" id="PS50157"/>
    </source>
</evidence>
<feature type="compositionally biased region" description="Polar residues" evidence="6">
    <location>
        <begin position="881"/>
        <end position="896"/>
    </location>
</feature>
<dbReference type="GO" id="GO:0005634">
    <property type="term" value="C:nucleus"/>
    <property type="evidence" value="ECO:0007669"/>
    <property type="project" value="TreeGrafter"/>
</dbReference>
<feature type="compositionally biased region" description="Basic and acidic residues" evidence="6">
    <location>
        <begin position="715"/>
        <end position="747"/>
    </location>
</feature>
<evidence type="ECO:0000256" key="3">
    <source>
        <dbReference type="ARBA" id="ARBA00022771"/>
    </source>
</evidence>
<keyword evidence="4" id="KW-0862">Zinc</keyword>
<proteinExistence type="predicted"/>
<feature type="compositionally biased region" description="Basic and acidic residues" evidence="6">
    <location>
        <begin position="826"/>
        <end position="841"/>
    </location>
</feature>
<protein>
    <recommendedName>
        <fullName evidence="7">C2H2-type domain-containing protein</fullName>
    </recommendedName>
</protein>
<sequence length="2078" mass="239967">MNVKMGEEIDQKLIDLTKYIPFIDFVLNMDEEKYRKFQNIKDWIIHKKRFPLDNLVEIEKAITCQYRKLLLFKDLEIPIEIKHIFNKKIIYEYVDLCSDDEAESGGIENDNDFLSSLIKSDLDSEEIEEKMETVPQSESISLRMDLDETSITNLEDIKFDVLNFNSDNEKKLFKRRSDLLIKEAAIKKKRLPSLSSIQTLSSISSLKSEADLAIEIVEDKPNEPAAQKLGKFAINKESTNESNRPGSPLSFAKVWKTLGLKDKNNLKMAFENVQTQEKFKVVDDKEGRQAIPNHAIRINDERRLFNRQAFPGQQVRSSVVFDQSPQSFANNKNQLAAYPVNVSNPYQPIHAFDPYTPANRNSCLNDSRFFGTPLAAPNHLIRNSIGAAPHCPIYISNHYPLPSIYTNGPGPGWCTPLQSMSPFNPGDIANSQFRMPYAQTPMQRCNCTTKCACPTQQSVPFNMTQQRSSATNFMLRSADSNNLKIYEEYKKSGKFAKEWQQIYQAHEKRHQMEKTVQEVEFSPQKKDRKLERTEKKMNDMQQQAEAEKSIKAAVDAIERETGELKTKENKKNEAQQTQLKDSVIAKETGKSESKKNESKKREEQQHIEAQRQTKEVTAVEQTERPEFKKKEAARRQTEAKKRNIEPAYGKETEKSESKKKRSQKSKAQQCIEVERQIKNAIAANRTEYQEVKKKEIKTNKAQQQTKAKNQTIKAVEGKDAKKFESKNKEKEKKKEVKAASDAKCSEKLKLKESQKYNVHLHPKAIKQPEGIADSWKIEAERKIQETGNVKQRQKIDSTKKEEIRRNKRRNKNEKLSNIPKITQKQISDDESKNSTIDREKIGGMFTQTQHPGVAGEKNVDKEFKKLEYNKKDHRQMDRYASKTSNGQSLTISPRQLNNSSSSNDSGKGEKEKRDRKCLAEDDSFGSQASSSSVLRKMKRNCDDVINNQSSFHPSPDKRNQEESLLAEEVAFHAYLAEERSEIIKVHHKETYASKITKHKKRNDDHKMTEKSTTFCVLCKSRPNDLVNHYIRKHRTESYVSRLTTAELNGLITNTNFADPQKSSNQSIERYTVICPFCQYDVTEPFIRLYNHFSKHTGEYAYICTCCLLSKPFRVDIESHQRHAKKNCRNANISIVYRYPRDATLIYLYYCSLCNYVQLNEANIAQHLREQHNPHDAVQANVKNCVLAAVREAPRTQLDESVPKSKTIESHLKEDRNETLSEKLNYLNKKEKLDVRNEPCVETSGKDDLSVLEIPWPVDAKRTIPIKCEEIDISERSFEGQTLSSPLLRDSPLKSFLGQINNESQYVGLEKNAFSLTETGDRAVEDMSCSNEACTKDIDVGNKLIELKISQVHCSIKGNELTPIKCESIDFSENDSPPTPLFPSSAISTQFEPWPKQVVAEAVFKYRPTPANKRYLGLYKCIYNNCYFSTDEKDEILSHLTYHADSGCHPEEYLQCAYCTPLNKCNTAQELVEHIQLKHQHNIYQCSLCSYRSSTSSNVTVHQQLKHSAIRQNHIIYKCGNQESTYQQEKQYLTAKKAQNVQKISCPYCTESFYGSIHLKRHVNDAHQVFSFNLNHLKTYSCIYCETSDTDQKNIQMHLAVSHPEELPFMCNHNATEDAELDCVESLELISASDTISSNLIKDVSNQRFVAKDFSEKELRALDVERDLEARNENTAIELLRILTESTDVPLVRLFRCPEFTCGSCFPSYEAWFQHMKACHHSLFYYCPHCPSINRDRELIDLENFKTHFEEHSRHNNICFDCLNTFNCGKVLRIHALTTHHFNEWRIEEIHDNSCGCYYVLIRKNLYKDHLVFLTKLVEMLDNQLRKLGDNHKLQSEWLVPKATAWLENFPVRISGRKISKKCLYSECDFLTTEDDEWVEHVGNKHAIEGRGFRCSQCAFELPRCESWEPIFEHLKNHSNCYLYVCCVCSSHHSYRSKLRAHIEQEHDAQDVPFVQLIEKDKNVFIEVGFGFARGAHCFSTIYDCFCCEKRDMMRPDEFGLHLKNYHKLTLTYYCELCHKYLDNPQSCDHHLEAKHSLNQPKIYCKLAFKGNVTVKSVQPFELQVGNCAEIKIETTTPL</sequence>
<keyword evidence="3 5" id="KW-0863">Zinc-finger</keyword>
<evidence type="ECO:0000313" key="8">
    <source>
        <dbReference type="EnsemblMetazoa" id="GAUT009569-PA"/>
    </source>
</evidence>
<evidence type="ECO:0000256" key="6">
    <source>
        <dbReference type="SAM" id="MobiDB-lite"/>
    </source>
</evidence>